<reference evidence="6 7" key="1">
    <citation type="journal article" date="2006" name="Nature">
        <title>Insights from the genome of the biotrophic fungal plant pathogen Ustilago maydis.</title>
        <authorList>
            <person name="Kamper J."/>
            <person name="Kahmann R."/>
            <person name="Bolker M."/>
            <person name="Ma L.J."/>
            <person name="Brefort T."/>
            <person name="Saville B.J."/>
            <person name="Banuett F."/>
            <person name="Kronstad J.W."/>
            <person name="Gold S.E."/>
            <person name="Muller O."/>
            <person name="Perlin M.H."/>
            <person name="Wosten H.A."/>
            <person name="de Vries R."/>
            <person name="Ruiz-Herrera J."/>
            <person name="Reynaga-Pena C.G."/>
            <person name="Snetselaar K."/>
            <person name="McCann M."/>
            <person name="Perez-Martin J."/>
            <person name="Feldbrugge M."/>
            <person name="Basse C.W."/>
            <person name="Steinberg G."/>
            <person name="Ibeas J.I."/>
            <person name="Holloman W."/>
            <person name="Guzman P."/>
            <person name="Farman M."/>
            <person name="Stajich J.E."/>
            <person name="Sentandreu R."/>
            <person name="Gonzalez-Prieto J.M."/>
            <person name="Kennell J.C."/>
            <person name="Molina L."/>
            <person name="Schirawski J."/>
            <person name="Mendoza-Mendoza A."/>
            <person name="Greilinger D."/>
            <person name="Munch K."/>
            <person name="Rossel N."/>
            <person name="Scherer M."/>
            <person name="Vranes M."/>
            <person name="Ladendorf O."/>
            <person name="Vincon V."/>
            <person name="Fuchs U."/>
            <person name="Sandrock B."/>
            <person name="Meng S."/>
            <person name="Ho E.C."/>
            <person name="Cahill M.J."/>
            <person name="Boyce K.J."/>
            <person name="Klose J."/>
            <person name="Klosterman S.J."/>
            <person name="Deelstra H.J."/>
            <person name="Ortiz-Castellanos L."/>
            <person name="Li W."/>
            <person name="Sanchez-Alonso P."/>
            <person name="Schreier P.H."/>
            <person name="Hauser-Hahn I."/>
            <person name="Vaupel M."/>
            <person name="Koopmann E."/>
            <person name="Friedrich G."/>
            <person name="Voss H."/>
            <person name="Schluter T."/>
            <person name="Margolis J."/>
            <person name="Platt D."/>
            <person name="Swimmer C."/>
            <person name="Gnirke A."/>
            <person name="Chen F."/>
            <person name="Vysotskaia V."/>
            <person name="Mannhaupt G."/>
            <person name="Guldener U."/>
            <person name="Munsterkotter M."/>
            <person name="Haase D."/>
            <person name="Oesterheld M."/>
            <person name="Mewes H.W."/>
            <person name="Mauceli E.W."/>
            <person name="DeCaprio D."/>
            <person name="Wade C.M."/>
            <person name="Butler J."/>
            <person name="Young S."/>
            <person name="Jaffe D.B."/>
            <person name="Calvo S."/>
            <person name="Nusbaum C."/>
            <person name="Galagan J."/>
            <person name="Birren B.W."/>
        </authorList>
    </citation>
    <scope>NUCLEOTIDE SEQUENCE [LARGE SCALE GENOMIC DNA]</scope>
    <source>
        <strain evidence="7">DSM 14603 / FGSC 9021 / UM521</strain>
    </source>
</reference>
<dbReference type="InParanoid" id="A0A0D1DXJ6"/>
<organism evidence="6 7">
    <name type="scientific">Mycosarcoma maydis</name>
    <name type="common">Corn smut fungus</name>
    <name type="synonym">Ustilago maydis</name>
    <dbReference type="NCBI Taxonomy" id="5270"/>
    <lineage>
        <taxon>Eukaryota</taxon>
        <taxon>Fungi</taxon>
        <taxon>Dikarya</taxon>
        <taxon>Basidiomycota</taxon>
        <taxon>Ustilaginomycotina</taxon>
        <taxon>Ustilaginomycetes</taxon>
        <taxon>Ustilaginales</taxon>
        <taxon>Ustilaginaceae</taxon>
        <taxon>Mycosarcoma</taxon>
    </lineage>
</organism>
<dbReference type="KEGG" id="uma:UMAG_10845"/>
<keyword evidence="3" id="KW-0234">DNA repair</keyword>
<dbReference type="AlphaFoldDB" id="A0A0D1DXJ6"/>
<dbReference type="Gene3D" id="3.40.470.10">
    <property type="entry name" value="Uracil-DNA glycosylase-like domain"/>
    <property type="match status" value="1"/>
</dbReference>
<dbReference type="SUPFAM" id="SSF52141">
    <property type="entry name" value="Uracil-DNA glycosylase-like"/>
    <property type="match status" value="1"/>
</dbReference>
<feature type="region of interest" description="Disordered" evidence="4">
    <location>
        <begin position="460"/>
        <end position="486"/>
    </location>
</feature>
<feature type="region of interest" description="Disordered" evidence="4">
    <location>
        <begin position="1"/>
        <end position="28"/>
    </location>
</feature>
<feature type="region of interest" description="Disordered" evidence="4">
    <location>
        <begin position="48"/>
        <end position="73"/>
    </location>
</feature>
<dbReference type="STRING" id="237631.A0A0D1DXJ6"/>
<feature type="compositionally biased region" description="Polar residues" evidence="4">
    <location>
        <begin position="474"/>
        <end position="484"/>
    </location>
</feature>
<feature type="region of interest" description="Disordered" evidence="4">
    <location>
        <begin position="119"/>
        <end position="148"/>
    </location>
</feature>
<dbReference type="eggNOG" id="KOG4120">
    <property type="taxonomic scope" value="Eukaryota"/>
</dbReference>
<name>A0A0D1DXJ6_MYCMD</name>
<dbReference type="OrthoDB" id="565731at2759"/>
<feature type="compositionally biased region" description="Low complexity" evidence="4">
    <location>
        <begin position="51"/>
        <end position="61"/>
    </location>
</feature>
<keyword evidence="7" id="KW-1185">Reference proteome</keyword>
<gene>
    <name evidence="6" type="ORF">UMAG_10845</name>
</gene>
<dbReference type="CDD" id="cd10028">
    <property type="entry name" value="UDG-F2_TDG_MUG"/>
    <property type="match status" value="1"/>
</dbReference>
<dbReference type="GO" id="GO:0006285">
    <property type="term" value="P:base-excision repair, AP site formation"/>
    <property type="evidence" value="ECO:0000318"/>
    <property type="project" value="GO_Central"/>
</dbReference>
<evidence type="ECO:0000256" key="3">
    <source>
        <dbReference type="ARBA" id="ARBA00023204"/>
    </source>
</evidence>
<evidence type="ECO:0000256" key="1">
    <source>
        <dbReference type="ARBA" id="ARBA00022763"/>
    </source>
</evidence>
<dbReference type="GeneID" id="23566819"/>
<accession>A0A0D1DXJ6</accession>
<feature type="region of interest" description="Disordered" evidence="4">
    <location>
        <begin position="356"/>
        <end position="376"/>
    </location>
</feature>
<sequence>MPQQLEQRACRASLHAPASPPPENATGRIPASFAASFLYQGDGRVRHPNMSSCSTSEASSSLPNTLRRSPRAKQLSHTDLCLAFSPEDDQSDKASRVGSNVSFSKRRMNDNREVTSLDIQASRGSDGQKKVTSRKRIRRTRDDPNSASGSIYAHLQAVPDLFAERNDIMLCGINPGVKSSSSGHHFAHRSNHFYPSLHLAGITSRRMKPEQDVEFPFLRPYSLGLTNLAPRPTAEGNELLPSELIDGVPVLLEKILKWKSGSQTQSCFVSERVSSMHVRIRSESSRTETFYSRPVSPRARPNPEHSVKLEYDDTSLDATPTKVTSSEHAAQAWLQVSIPADVLCAYTAPIGERKDVKPREKGLHPSTKKQLYTKGKSKDDAGYGVLPLCVPHSTPSRGSSLTLDQVSLLFVSPSSSARVTTHFLDDKARILASLRRLIEHLQASSITDAPPSNGHFEFTLGNGSDGKHDKLESDTTGANESSHLLPQPEATKTIYLEIVDLSRFSLGAVDA</sequence>
<feature type="domain" description="Uracil-DNA glycosylase-like" evidence="5">
    <location>
        <begin position="160"/>
        <end position="257"/>
    </location>
</feature>
<dbReference type="Proteomes" id="UP000000561">
    <property type="component" value="Chromosome 14"/>
</dbReference>
<protein>
    <recommendedName>
        <fullName evidence="5">Uracil-DNA glycosylase-like domain-containing protein</fullName>
    </recommendedName>
</protein>
<proteinExistence type="predicted"/>
<dbReference type="EMBL" id="CM003153">
    <property type="protein sequence ID" value="KIS67230.1"/>
    <property type="molecule type" value="Genomic_DNA"/>
</dbReference>
<evidence type="ECO:0000313" key="6">
    <source>
        <dbReference type="EMBL" id="KIS67230.1"/>
    </source>
</evidence>
<evidence type="ECO:0000256" key="4">
    <source>
        <dbReference type="SAM" id="MobiDB-lite"/>
    </source>
</evidence>
<dbReference type="Pfam" id="PF03167">
    <property type="entry name" value="UDG"/>
    <property type="match status" value="1"/>
</dbReference>
<dbReference type="GO" id="GO:0004844">
    <property type="term" value="F:uracil DNA N-glycosylase activity"/>
    <property type="evidence" value="ECO:0000318"/>
    <property type="project" value="GO_Central"/>
</dbReference>
<dbReference type="VEuPathDB" id="FungiDB:UMAG_10845"/>
<evidence type="ECO:0000256" key="2">
    <source>
        <dbReference type="ARBA" id="ARBA00022801"/>
    </source>
</evidence>
<dbReference type="InterPro" id="IPR015637">
    <property type="entry name" value="MUG/TDG"/>
</dbReference>
<dbReference type="PANTHER" id="PTHR12159">
    <property type="entry name" value="G/T AND G/U MISMATCH-SPECIFIC DNA GLYCOSYLASE"/>
    <property type="match status" value="1"/>
</dbReference>
<dbReference type="InterPro" id="IPR036895">
    <property type="entry name" value="Uracil-DNA_glycosylase-like_sf"/>
</dbReference>
<dbReference type="RefSeq" id="XP_011391183.1">
    <property type="nucleotide sequence ID" value="XM_011392881.1"/>
</dbReference>
<evidence type="ECO:0000313" key="7">
    <source>
        <dbReference type="Proteomes" id="UP000000561"/>
    </source>
</evidence>
<dbReference type="InterPro" id="IPR005122">
    <property type="entry name" value="Uracil-DNA_glycosylase-like"/>
</dbReference>
<keyword evidence="1" id="KW-0227">DNA damage</keyword>
<dbReference type="GO" id="GO:0008263">
    <property type="term" value="F:pyrimidine-specific mismatch base pair DNA N-glycosylase activity"/>
    <property type="evidence" value="ECO:0000318"/>
    <property type="project" value="GO_Central"/>
</dbReference>
<dbReference type="PANTHER" id="PTHR12159:SF9">
    <property type="entry name" value="G_T MISMATCH-SPECIFIC THYMINE DNA GLYCOSYLASE"/>
    <property type="match status" value="1"/>
</dbReference>
<evidence type="ECO:0000259" key="5">
    <source>
        <dbReference type="Pfam" id="PF03167"/>
    </source>
</evidence>
<keyword evidence="2" id="KW-0378">Hydrolase</keyword>